<comment type="subcellular location">
    <subcellularLocation>
        <location evidence="2">Cytoplasm</location>
    </subcellularLocation>
    <subcellularLocation>
        <location evidence="1">Nucleus</location>
    </subcellularLocation>
</comment>
<dbReference type="Proteomes" id="UP000007241">
    <property type="component" value="Unassembled WGS sequence"/>
</dbReference>
<evidence type="ECO:0000256" key="1">
    <source>
        <dbReference type="ARBA" id="ARBA00004123"/>
    </source>
</evidence>
<keyword evidence="13" id="KW-0378">Hydrolase</keyword>
<comment type="similarity">
    <text evidence="3 10">Belongs to the AAA ATPase family.</text>
</comment>
<dbReference type="SUPFAM" id="SSF52540">
    <property type="entry name" value="P-loop containing nucleoside triphosphate hydrolases"/>
    <property type="match status" value="1"/>
</dbReference>
<dbReference type="GO" id="GO:0036402">
    <property type="term" value="F:proteasome-activating activity"/>
    <property type="evidence" value="ECO:0000318"/>
    <property type="project" value="GO_Central"/>
</dbReference>
<dbReference type="GO" id="GO:0005524">
    <property type="term" value="F:ATP binding"/>
    <property type="evidence" value="ECO:0007669"/>
    <property type="project" value="UniProtKB-KW"/>
</dbReference>
<dbReference type="InParanoid" id="F4P6R1"/>
<keyword evidence="6 10" id="KW-0067">ATP-binding</keyword>
<keyword evidence="7" id="KW-0647">Proteasome</keyword>
<dbReference type="AlphaFoldDB" id="F4P6R1"/>
<accession>F4P6R1</accession>
<evidence type="ECO:0000256" key="9">
    <source>
        <dbReference type="ARBA" id="ARBA00068703"/>
    </source>
</evidence>
<keyword evidence="14" id="KW-1185">Reference proteome</keyword>
<keyword evidence="5 10" id="KW-0547">Nucleotide-binding</keyword>
<evidence type="ECO:0000256" key="8">
    <source>
        <dbReference type="ARBA" id="ARBA00023242"/>
    </source>
</evidence>
<protein>
    <recommendedName>
        <fullName evidence="9">26S proteasome regulatory subunit 6B homolog</fullName>
    </recommendedName>
</protein>
<evidence type="ECO:0000256" key="2">
    <source>
        <dbReference type="ARBA" id="ARBA00004496"/>
    </source>
</evidence>
<keyword evidence="4" id="KW-0963">Cytoplasm</keyword>
<dbReference type="GO" id="GO:0008233">
    <property type="term" value="F:peptidase activity"/>
    <property type="evidence" value="ECO:0007669"/>
    <property type="project" value="UniProtKB-KW"/>
</dbReference>
<dbReference type="FunFam" id="2.40.50.140:FF:000046">
    <property type="entry name" value="26S protease regulatory subunit 6B"/>
    <property type="match status" value="1"/>
</dbReference>
<dbReference type="FunCoup" id="F4P6R1">
    <property type="interactions" value="510"/>
</dbReference>
<dbReference type="InterPro" id="IPR027417">
    <property type="entry name" value="P-loop_NTPase"/>
</dbReference>
<evidence type="ECO:0000256" key="11">
    <source>
        <dbReference type="SAM" id="Coils"/>
    </source>
</evidence>
<dbReference type="GO" id="GO:0005737">
    <property type="term" value="C:cytoplasm"/>
    <property type="evidence" value="ECO:0007669"/>
    <property type="project" value="UniProtKB-SubCell"/>
</dbReference>
<dbReference type="Gene3D" id="1.10.8.60">
    <property type="match status" value="1"/>
</dbReference>
<dbReference type="InterPro" id="IPR003959">
    <property type="entry name" value="ATPase_AAA_core"/>
</dbReference>
<reference evidence="13 14" key="1">
    <citation type="submission" date="2009-12" db="EMBL/GenBank/DDBJ databases">
        <title>The draft genome of Batrachochytrium dendrobatidis.</title>
        <authorList>
            <consortium name="US DOE Joint Genome Institute (JGI-PGF)"/>
            <person name="Kuo A."/>
            <person name="Salamov A."/>
            <person name="Schmutz J."/>
            <person name="Lucas S."/>
            <person name="Pitluck S."/>
            <person name="Rosenblum E."/>
            <person name="Stajich J."/>
            <person name="Eisen M."/>
            <person name="Grigoriev I.V."/>
        </authorList>
    </citation>
    <scope>NUCLEOTIDE SEQUENCE [LARGE SCALE GENOMIC DNA]</scope>
    <source>
        <strain evidence="14">JAM81 / FGSC 10211</strain>
    </source>
</reference>
<dbReference type="Gene3D" id="3.40.50.300">
    <property type="entry name" value="P-loop containing nucleotide triphosphate hydrolases"/>
    <property type="match status" value="1"/>
</dbReference>
<evidence type="ECO:0000313" key="14">
    <source>
        <dbReference type="Proteomes" id="UP000007241"/>
    </source>
</evidence>
<dbReference type="InterPro" id="IPR003593">
    <property type="entry name" value="AAA+_ATPase"/>
</dbReference>
<evidence type="ECO:0000256" key="5">
    <source>
        <dbReference type="ARBA" id="ARBA00022741"/>
    </source>
</evidence>
<dbReference type="GO" id="GO:0005634">
    <property type="term" value="C:nucleus"/>
    <property type="evidence" value="ECO:0007669"/>
    <property type="project" value="UniProtKB-SubCell"/>
</dbReference>
<dbReference type="HOGENOM" id="CLU_000688_2_0_1"/>
<dbReference type="InterPro" id="IPR050221">
    <property type="entry name" value="26S_Proteasome_ATPase"/>
</dbReference>
<evidence type="ECO:0000256" key="4">
    <source>
        <dbReference type="ARBA" id="ARBA00022490"/>
    </source>
</evidence>
<dbReference type="STRING" id="684364.F4P6R1"/>
<dbReference type="Gene3D" id="2.40.50.140">
    <property type="entry name" value="Nucleic acid-binding proteins"/>
    <property type="match status" value="1"/>
</dbReference>
<sequence length="418" mass="47769">MVMFYWVLEGWAEGEKDLYLRLKKLQQHIEFLSLQEEYIKDEQKNLKRELIRAREEVKRIQSVPLVIGQFLEPIDQHTGIIGSTTGSNYIVRILSTIDRELLKPSASVALHRHSNALVDILPPEADSSISLLGDQEKPDVTYSDIGGLDIQKQEIREAVELPLTHFDLYRQIGIDPPRGVLLYGPPGTGKTMLVKAVANHTTASFIRVNGSEFVQKYLGEGPRMVRDVFRLARENSPAIIFIDEVDAIATKRFDAQTGADREVQRILLELLNQMDGFDQTSNVKVIMATNRADTLDPALLRPGRLDRKIEFPVPDRRQKRLILTTLTSKMNLSEEVDLEDFISRPDKLSGAEISSIVQQAGMFAVRANRYVVLSKDIEKAYRSNVKKTDIDLEFYRKMETDVNEEHCSFTVDYKWDYK</sequence>
<evidence type="ECO:0000256" key="10">
    <source>
        <dbReference type="RuleBase" id="RU003651"/>
    </source>
</evidence>
<dbReference type="GO" id="GO:0043161">
    <property type="term" value="P:proteasome-mediated ubiquitin-dependent protein catabolic process"/>
    <property type="evidence" value="ECO:0000318"/>
    <property type="project" value="GO_Central"/>
</dbReference>
<dbReference type="OMA" id="QDIGGMD"/>
<dbReference type="EMBL" id="GL882887">
    <property type="protein sequence ID" value="EGF79055.1"/>
    <property type="molecule type" value="Genomic_DNA"/>
</dbReference>
<keyword evidence="8" id="KW-0539">Nucleus</keyword>
<keyword evidence="13" id="KW-0645">Protease</keyword>
<dbReference type="InterPro" id="IPR003960">
    <property type="entry name" value="ATPase_AAA_CS"/>
</dbReference>
<evidence type="ECO:0000313" key="13">
    <source>
        <dbReference type="EMBL" id="EGF79055.1"/>
    </source>
</evidence>
<dbReference type="PROSITE" id="PS00674">
    <property type="entry name" value="AAA"/>
    <property type="match status" value="1"/>
</dbReference>
<name>F4P6R1_BATDJ</name>
<dbReference type="CDD" id="cd19502">
    <property type="entry name" value="RecA-like_PAN_like"/>
    <property type="match status" value="1"/>
</dbReference>
<organism evidence="13 14">
    <name type="scientific">Batrachochytrium dendrobatidis (strain JAM81 / FGSC 10211)</name>
    <name type="common">Frog chytrid fungus</name>
    <dbReference type="NCBI Taxonomy" id="684364"/>
    <lineage>
        <taxon>Eukaryota</taxon>
        <taxon>Fungi</taxon>
        <taxon>Fungi incertae sedis</taxon>
        <taxon>Chytridiomycota</taxon>
        <taxon>Chytridiomycota incertae sedis</taxon>
        <taxon>Chytridiomycetes</taxon>
        <taxon>Rhizophydiales</taxon>
        <taxon>Rhizophydiales incertae sedis</taxon>
        <taxon>Batrachochytrium</taxon>
    </lineage>
</organism>
<gene>
    <name evidence="13" type="ORF">BATDEDRAFT_35525</name>
</gene>
<proteinExistence type="inferred from homology"/>
<dbReference type="InterPro" id="IPR032501">
    <property type="entry name" value="Prot_ATP_ID_OB_2nd"/>
</dbReference>
<dbReference type="Pfam" id="PF00004">
    <property type="entry name" value="AAA"/>
    <property type="match status" value="1"/>
</dbReference>
<dbReference type="Pfam" id="PF16450">
    <property type="entry name" value="Prot_ATP_ID_OB_C"/>
    <property type="match status" value="1"/>
</dbReference>
<dbReference type="PANTHER" id="PTHR23073">
    <property type="entry name" value="26S PROTEASOME REGULATORY SUBUNIT"/>
    <property type="match status" value="1"/>
</dbReference>
<dbReference type="InterPro" id="IPR012340">
    <property type="entry name" value="NA-bd_OB-fold"/>
</dbReference>
<feature type="coiled-coil region" evidence="11">
    <location>
        <begin position="36"/>
        <end position="63"/>
    </location>
</feature>
<keyword evidence="11" id="KW-0175">Coiled coil</keyword>
<evidence type="ECO:0000256" key="6">
    <source>
        <dbReference type="ARBA" id="ARBA00022840"/>
    </source>
</evidence>
<feature type="domain" description="AAA+ ATPase" evidence="12">
    <location>
        <begin position="176"/>
        <end position="315"/>
    </location>
</feature>
<dbReference type="RefSeq" id="XP_006680406.1">
    <property type="nucleotide sequence ID" value="XM_006680343.1"/>
</dbReference>
<dbReference type="GO" id="GO:0008540">
    <property type="term" value="C:proteasome regulatory particle, base subcomplex"/>
    <property type="evidence" value="ECO:0000318"/>
    <property type="project" value="GO_Central"/>
</dbReference>
<dbReference type="GO" id="GO:0016887">
    <property type="term" value="F:ATP hydrolysis activity"/>
    <property type="evidence" value="ECO:0007669"/>
    <property type="project" value="InterPro"/>
</dbReference>
<evidence type="ECO:0000259" key="12">
    <source>
        <dbReference type="SMART" id="SM00382"/>
    </source>
</evidence>
<dbReference type="OrthoDB" id="10255768at2759"/>
<dbReference type="SMART" id="SM00382">
    <property type="entry name" value="AAA"/>
    <property type="match status" value="1"/>
</dbReference>
<evidence type="ECO:0000256" key="7">
    <source>
        <dbReference type="ARBA" id="ARBA00022942"/>
    </source>
</evidence>
<evidence type="ECO:0000256" key="3">
    <source>
        <dbReference type="ARBA" id="ARBA00006914"/>
    </source>
</evidence>
<dbReference type="GeneID" id="18240798"/>
<dbReference type="FunFam" id="3.40.50.300:FF:000033">
    <property type="entry name" value="26S protease regulatory subunit 6B"/>
    <property type="match status" value="1"/>
</dbReference>